<gene>
    <name evidence="7" type="primary">pncB</name>
    <name evidence="11" type="ORF">VITFI_CDS1182</name>
</gene>
<evidence type="ECO:0000256" key="1">
    <source>
        <dbReference type="ARBA" id="ARBA00004952"/>
    </source>
</evidence>
<comment type="function">
    <text evidence="7 8">Catalyzes the synthesis of beta-nicotinate D-ribonucleotide from nicotinate and 5-phospho-D-ribose 1-phosphate at the expense of ATP.</text>
</comment>
<evidence type="ECO:0000256" key="8">
    <source>
        <dbReference type="RuleBase" id="RU003838"/>
    </source>
</evidence>
<dbReference type="RefSeq" id="WP_089416179.1">
    <property type="nucleotide sequence ID" value="NZ_CP022423.1"/>
</dbReference>
<evidence type="ECO:0000313" key="12">
    <source>
        <dbReference type="Proteomes" id="UP000199729"/>
    </source>
</evidence>
<dbReference type="KEGG" id="vff:VITFI_CDS1182"/>
<dbReference type="Pfam" id="PF04095">
    <property type="entry name" value="NAPRTase"/>
    <property type="match status" value="1"/>
</dbReference>
<dbReference type="EC" id="6.3.4.21" evidence="3 7"/>
<dbReference type="PIRSF" id="PIRSF000484">
    <property type="entry name" value="NAPRT"/>
    <property type="match status" value="1"/>
</dbReference>
<dbReference type="Gene3D" id="3.20.140.10">
    <property type="entry name" value="nicotinate phosphoribosyltransferase"/>
    <property type="match status" value="1"/>
</dbReference>
<organism evidence="11 12">
    <name type="scientific">Vitreoscilla filiformis</name>
    <dbReference type="NCBI Taxonomy" id="63"/>
    <lineage>
        <taxon>Bacteria</taxon>
        <taxon>Pseudomonadati</taxon>
        <taxon>Pseudomonadota</taxon>
        <taxon>Betaproteobacteria</taxon>
        <taxon>Neisseriales</taxon>
        <taxon>Neisseriaceae</taxon>
        <taxon>Vitreoscilla</taxon>
    </lineage>
</organism>
<dbReference type="GO" id="GO:0016757">
    <property type="term" value="F:glycosyltransferase activity"/>
    <property type="evidence" value="ECO:0007669"/>
    <property type="project" value="UniProtKB-KW"/>
</dbReference>
<comment type="PTM">
    <text evidence="7 8">Transiently phosphorylated on a His residue during the reaction cycle. Phosphorylation strongly increases the affinity for substrates and increases the rate of nicotinate D-ribonucleotide production. Dephosphorylation regenerates the low-affinity form of the enzyme, leading to product release.</text>
</comment>
<dbReference type="UniPathway" id="UPA00253">
    <property type="reaction ID" value="UER00457"/>
</dbReference>
<feature type="domain" description="Nicotinate phosphoribosyltransferase N-terminal" evidence="10">
    <location>
        <begin position="14"/>
        <end position="133"/>
    </location>
</feature>
<accession>A0A221KDN7</accession>
<keyword evidence="4 7" id="KW-0597">Phosphoprotein</keyword>
<dbReference type="NCBIfam" id="NF003704">
    <property type="entry name" value="PRK05321.1"/>
    <property type="match status" value="1"/>
</dbReference>
<dbReference type="SUPFAM" id="SSF51690">
    <property type="entry name" value="Nicotinate/Quinolinate PRTase C-terminal domain-like"/>
    <property type="match status" value="1"/>
</dbReference>
<dbReference type="SUPFAM" id="SSF54675">
    <property type="entry name" value="Nicotinate/Quinolinate PRTase N-terminal domain-like"/>
    <property type="match status" value="1"/>
</dbReference>
<feature type="domain" description="Nicotinate/nicotinamide phosphoribosyltransferase" evidence="9">
    <location>
        <begin position="181"/>
        <end position="405"/>
    </location>
</feature>
<comment type="catalytic activity">
    <reaction evidence="7 8">
        <text>5-phospho-alpha-D-ribose 1-diphosphate + nicotinate + ATP + H2O = nicotinate beta-D-ribonucleotide + ADP + phosphate + diphosphate</text>
        <dbReference type="Rhea" id="RHEA:36163"/>
        <dbReference type="ChEBI" id="CHEBI:15377"/>
        <dbReference type="ChEBI" id="CHEBI:30616"/>
        <dbReference type="ChEBI" id="CHEBI:32544"/>
        <dbReference type="ChEBI" id="CHEBI:33019"/>
        <dbReference type="ChEBI" id="CHEBI:43474"/>
        <dbReference type="ChEBI" id="CHEBI:57502"/>
        <dbReference type="ChEBI" id="CHEBI:58017"/>
        <dbReference type="ChEBI" id="CHEBI:456216"/>
        <dbReference type="EC" id="6.3.4.21"/>
    </reaction>
</comment>
<dbReference type="InterPro" id="IPR036068">
    <property type="entry name" value="Nicotinate_pribotase-like_C"/>
</dbReference>
<dbReference type="PANTHER" id="PTHR11098">
    <property type="entry name" value="NICOTINATE PHOSPHORIBOSYLTRANSFERASE"/>
    <property type="match status" value="1"/>
</dbReference>
<name>A0A221KDN7_VITFI</name>
<dbReference type="InterPro" id="IPR040727">
    <property type="entry name" value="NAPRTase_N"/>
</dbReference>
<feature type="modified residue" description="Phosphohistidine; by autocatalysis" evidence="7">
    <location>
        <position position="234"/>
    </location>
</feature>
<dbReference type="InterPro" id="IPR006406">
    <property type="entry name" value="Nic_PRibTrfase"/>
</dbReference>
<proteinExistence type="inferred from homology"/>
<keyword evidence="11" id="KW-0808">Transferase</keyword>
<keyword evidence="12" id="KW-1185">Reference proteome</keyword>
<evidence type="ECO:0000259" key="10">
    <source>
        <dbReference type="Pfam" id="PF17767"/>
    </source>
</evidence>
<evidence type="ECO:0000256" key="4">
    <source>
        <dbReference type="ARBA" id="ARBA00022553"/>
    </source>
</evidence>
<evidence type="ECO:0000256" key="5">
    <source>
        <dbReference type="ARBA" id="ARBA00022598"/>
    </source>
</evidence>
<evidence type="ECO:0000256" key="3">
    <source>
        <dbReference type="ARBA" id="ARBA00013236"/>
    </source>
</evidence>
<dbReference type="EMBL" id="CP022423">
    <property type="protein sequence ID" value="ASM76960.1"/>
    <property type="molecule type" value="Genomic_DNA"/>
</dbReference>
<dbReference type="InterPro" id="IPR007229">
    <property type="entry name" value="Nic_PRibTrfase-Fam"/>
</dbReference>
<dbReference type="PANTHER" id="PTHR11098:SF1">
    <property type="entry name" value="NICOTINATE PHOSPHORIBOSYLTRANSFERASE"/>
    <property type="match status" value="1"/>
</dbReference>
<dbReference type="HAMAP" id="MF_00570">
    <property type="entry name" value="NAPRTase"/>
    <property type="match status" value="1"/>
</dbReference>
<evidence type="ECO:0000256" key="7">
    <source>
        <dbReference type="HAMAP-Rule" id="MF_00570"/>
    </source>
</evidence>
<reference evidence="11 12" key="1">
    <citation type="submission" date="2017-07" db="EMBL/GenBank/DDBJ databases">
        <title>Complete Genome Sequence of the cosmetic ferment Vitreoscilla filiformis (ATCC15551).</title>
        <authorList>
            <person name="Contreras S."/>
            <person name="Sagory-Zalkind P."/>
            <person name="Blanquart H."/>
            <person name="Iltis A."/>
            <person name="Morand S.C."/>
        </authorList>
    </citation>
    <scope>NUCLEOTIDE SEQUENCE [LARGE SCALE GENOMIC DNA]</scope>
    <source>
        <strain evidence="11 12">ATCC 15551</strain>
    </source>
</reference>
<dbReference type="Pfam" id="PF17767">
    <property type="entry name" value="NAPRTase_N"/>
    <property type="match status" value="1"/>
</dbReference>
<evidence type="ECO:0000256" key="6">
    <source>
        <dbReference type="ARBA" id="ARBA00022642"/>
    </source>
</evidence>
<keyword evidence="6 7" id="KW-0662">Pyridine nucleotide biosynthesis</keyword>
<dbReference type="GO" id="GO:0005829">
    <property type="term" value="C:cytosol"/>
    <property type="evidence" value="ECO:0007669"/>
    <property type="project" value="TreeGrafter"/>
</dbReference>
<protein>
    <recommendedName>
        <fullName evidence="3 7">Nicotinate phosphoribosyltransferase</fullName>
        <shortName evidence="7">NAPRTase</shortName>
        <ecNumber evidence="3 7">6.3.4.21</ecNumber>
    </recommendedName>
</protein>
<comment type="similarity">
    <text evidence="2 7 8">Belongs to the NAPRTase family.</text>
</comment>
<dbReference type="InterPro" id="IPR041525">
    <property type="entry name" value="N/Namide_PRibTrfase"/>
</dbReference>
<dbReference type="AlphaFoldDB" id="A0A221KDN7"/>
<keyword evidence="5 7" id="KW-0436">Ligase</keyword>
<dbReference type="OrthoDB" id="9771406at2"/>
<sequence length="413" mass="45800">MFTPAGQPIITRLLDTDVYKFSMWQVLWRRHPTLDAHYRFVCRNTPTFALAELLPDVQAQLDALCALRFTAEELAWLAAQPALRADFVAWLAGFQFERRHIRAWAEGPTLHVEASGPQPQVMAFEMFVLAIVSELATRHQCERLPEGVAPFVAEGRRRLAGKIAQLHALRAEPLPPEACPFVLIDFGLRRRLSGAWQREVVTTLRDALPGTFRGTSSAHLARTLGLPAVGTMAHEYLQTYQALPGDLRDFQRRALADWWDEFGSTLAVALTDVVGMAAFLADFGPELARHYVGLRHDSGDPLVWADQALAHYARLGLEARDKRLVFSDGLDTARAIALYRALRTRAQLAFGIGTHLTHDTGLPPLNIVMKLIRVNGQPVAKLSDSPGKTLCDDPAFVQHLHQTFAAAAGMQPA</sequence>
<dbReference type="GO" id="GO:0034355">
    <property type="term" value="P:NAD+ biosynthetic process via the salvage pathway"/>
    <property type="evidence" value="ECO:0007669"/>
    <property type="project" value="TreeGrafter"/>
</dbReference>
<evidence type="ECO:0000259" key="9">
    <source>
        <dbReference type="Pfam" id="PF04095"/>
    </source>
</evidence>
<dbReference type="NCBIfam" id="TIGR01514">
    <property type="entry name" value="NAPRTase"/>
    <property type="match status" value="1"/>
</dbReference>
<dbReference type="GO" id="GO:0004516">
    <property type="term" value="F:nicotinate phosphoribosyltransferase activity"/>
    <property type="evidence" value="ECO:0007669"/>
    <property type="project" value="UniProtKB-UniRule"/>
</dbReference>
<keyword evidence="11" id="KW-0328">Glycosyltransferase</keyword>
<evidence type="ECO:0000313" key="11">
    <source>
        <dbReference type="EMBL" id="ASM76960.1"/>
    </source>
</evidence>
<evidence type="ECO:0000256" key="2">
    <source>
        <dbReference type="ARBA" id="ARBA00010897"/>
    </source>
</evidence>
<comment type="pathway">
    <text evidence="1 7 8">Cofactor biosynthesis; NAD(+) biosynthesis; nicotinate D-ribonucleotide from nicotinate: step 1/1.</text>
</comment>
<dbReference type="Proteomes" id="UP000199729">
    <property type="component" value="Chromosome"/>
</dbReference>